<keyword evidence="2" id="KW-1185">Reference proteome</keyword>
<gene>
    <name evidence="1" type="ORF">ILUMI_22980</name>
</gene>
<dbReference type="Proteomes" id="UP000801492">
    <property type="component" value="Unassembled WGS sequence"/>
</dbReference>
<dbReference type="AlphaFoldDB" id="A0A8K0C915"/>
<reference evidence="1" key="1">
    <citation type="submission" date="2019-08" db="EMBL/GenBank/DDBJ databases">
        <title>The genome of the North American firefly Photinus pyralis.</title>
        <authorList>
            <consortium name="Photinus pyralis genome working group"/>
            <person name="Fallon T.R."/>
            <person name="Sander Lower S.E."/>
            <person name="Weng J.-K."/>
        </authorList>
    </citation>
    <scope>NUCLEOTIDE SEQUENCE</scope>
    <source>
        <strain evidence="1">TRF0915ILg1</strain>
        <tissue evidence="1">Whole body</tissue>
    </source>
</reference>
<protein>
    <submittedName>
        <fullName evidence="1">Uncharacterized protein</fullName>
    </submittedName>
</protein>
<dbReference type="EMBL" id="VTPC01090545">
    <property type="protein sequence ID" value="KAF2883205.1"/>
    <property type="molecule type" value="Genomic_DNA"/>
</dbReference>
<accession>A0A8K0C915</accession>
<comment type="caution">
    <text evidence="1">The sequence shown here is derived from an EMBL/GenBank/DDBJ whole genome shotgun (WGS) entry which is preliminary data.</text>
</comment>
<sequence>MEVEQESDVLQGMQQELVKLNMICDLGDEACRYTNLINIECESDDVHASDEVNEQLIEHEANSETVPINPLQDVNEPFCSHILNKTLIAARQTVRANVIETSPTDEKELETVQLTYSDDREACCSK</sequence>
<evidence type="ECO:0000313" key="1">
    <source>
        <dbReference type="EMBL" id="KAF2883205.1"/>
    </source>
</evidence>
<name>A0A8K0C915_IGNLU</name>
<proteinExistence type="predicted"/>
<evidence type="ECO:0000313" key="2">
    <source>
        <dbReference type="Proteomes" id="UP000801492"/>
    </source>
</evidence>
<organism evidence="1 2">
    <name type="scientific">Ignelater luminosus</name>
    <name type="common">Cucubano</name>
    <name type="synonym">Pyrophorus luminosus</name>
    <dbReference type="NCBI Taxonomy" id="2038154"/>
    <lineage>
        <taxon>Eukaryota</taxon>
        <taxon>Metazoa</taxon>
        <taxon>Ecdysozoa</taxon>
        <taxon>Arthropoda</taxon>
        <taxon>Hexapoda</taxon>
        <taxon>Insecta</taxon>
        <taxon>Pterygota</taxon>
        <taxon>Neoptera</taxon>
        <taxon>Endopterygota</taxon>
        <taxon>Coleoptera</taxon>
        <taxon>Polyphaga</taxon>
        <taxon>Elateriformia</taxon>
        <taxon>Elateroidea</taxon>
        <taxon>Elateridae</taxon>
        <taxon>Agrypninae</taxon>
        <taxon>Pyrophorini</taxon>
        <taxon>Ignelater</taxon>
    </lineage>
</organism>